<dbReference type="SUPFAM" id="SSF50129">
    <property type="entry name" value="GroES-like"/>
    <property type="match status" value="1"/>
</dbReference>
<dbReference type="OrthoDB" id="9770238at2"/>
<proteinExistence type="inferred from homology"/>
<comment type="caution">
    <text evidence="6">The sequence shown here is derived from an EMBL/GenBank/DDBJ whole genome shotgun (WGS) entry which is preliminary data.</text>
</comment>
<comment type="cofactor">
    <cofactor evidence="4">
        <name>Zn(2+)</name>
        <dbReference type="ChEBI" id="CHEBI:29105"/>
    </cofactor>
</comment>
<dbReference type="Pfam" id="PF08240">
    <property type="entry name" value="ADH_N"/>
    <property type="match status" value="1"/>
</dbReference>
<dbReference type="Gene3D" id="3.90.180.10">
    <property type="entry name" value="Medium-chain alcohol dehydrogenases, catalytic domain"/>
    <property type="match status" value="1"/>
</dbReference>
<dbReference type="GO" id="GO:0016491">
    <property type="term" value="F:oxidoreductase activity"/>
    <property type="evidence" value="ECO:0007669"/>
    <property type="project" value="UniProtKB-KW"/>
</dbReference>
<dbReference type="Proteomes" id="UP000076476">
    <property type="component" value="Unassembled WGS sequence"/>
</dbReference>
<protein>
    <submittedName>
        <fullName evidence="6">Alcohol dehydrogenase</fullName>
    </submittedName>
</protein>
<dbReference type="InterPro" id="IPR013149">
    <property type="entry name" value="ADH-like_C"/>
</dbReference>
<evidence type="ECO:0000256" key="4">
    <source>
        <dbReference type="RuleBase" id="RU361277"/>
    </source>
</evidence>
<sequence>MNSIQFEYSMPRYVLSKMMGKVSKSFYWNSRLSCLRFRRVEVPKLPNDEWVKVKVKYGGICGSDLNLVLLKDSPTTSPFASFPFTIGHEVVGTIEEVGSKVENIQVGDRVVIDPILSCITRGIADPCPNCRRGDYNLCNFMTEGEISPGMLIGTCRDSGGSWGSYLVAHKSQVLKLPDNVDDLNGVLVEPFSCSLHAVLRNLPKKDDTVLVIGAGTIGICVVAAMRALEIPCRIVILAKHAFQAQLASRYGADEIIYLTKNKNYIYETAKSLYASVLEPIFGDPVVQGGADLIFECVGNKQSINDALRFARHGGKIVLLGLAGIIDGVDCTTVWLNELDIKGSFAYSTDEYQEKKMRTLQIAIELMRNGKVDLAPLVTHRFPLENYRDALSTVINKRKGSIIKVVLEP</sequence>
<dbReference type="InterPro" id="IPR002328">
    <property type="entry name" value="ADH_Zn_CS"/>
</dbReference>
<dbReference type="SUPFAM" id="SSF51735">
    <property type="entry name" value="NAD(P)-binding Rossmann-fold domains"/>
    <property type="match status" value="1"/>
</dbReference>
<dbReference type="RefSeq" id="WP_063388365.1">
    <property type="nucleotide sequence ID" value="NZ_LWBR01000032.1"/>
</dbReference>
<evidence type="ECO:0000313" key="7">
    <source>
        <dbReference type="Proteomes" id="UP000076476"/>
    </source>
</evidence>
<dbReference type="PANTHER" id="PTHR43401">
    <property type="entry name" value="L-THREONINE 3-DEHYDROGENASE"/>
    <property type="match status" value="1"/>
</dbReference>
<accession>A0A165XFQ8</accession>
<dbReference type="EMBL" id="LWBR01000032">
    <property type="protein sequence ID" value="KZN95976.1"/>
    <property type="molecule type" value="Genomic_DNA"/>
</dbReference>
<keyword evidence="3" id="KW-0560">Oxidoreductase</keyword>
<dbReference type="SMART" id="SM00829">
    <property type="entry name" value="PKS_ER"/>
    <property type="match status" value="1"/>
</dbReference>
<dbReference type="InterPro" id="IPR020843">
    <property type="entry name" value="ER"/>
</dbReference>
<evidence type="ECO:0000256" key="2">
    <source>
        <dbReference type="ARBA" id="ARBA00022833"/>
    </source>
</evidence>
<dbReference type="Gene3D" id="3.40.50.720">
    <property type="entry name" value="NAD(P)-binding Rossmann-like Domain"/>
    <property type="match status" value="1"/>
</dbReference>
<evidence type="ECO:0000259" key="5">
    <source>
        <dbReference type="SMART" id="SM00829"/>
    </source>
</evidence>
<dbReference type="Pfam" id="PF00107">
    <property type="entry name" value="ADH_zinc_N"/>
    <property type="match status" value="1"/>
</dbReference>
<organism evidence="6 7">
    <name type="scientific">Aeribacillus pallidus</name>
    <dbReference type="NCBI Taxonomy" id="33936"/>
    <lineage>
        <taxon>Bacteria</taxon>
        <taxon>Bacillati</taxon>
        <taxon>Bacillota</taxon>
        <taxon>Bacilli</taxon>
        <taxon>Bacillales</taxon>
        <taxon>Bacillaceae</taxon>
        <taxon>Aeribacillus</taxon>
    </lineage>
</organism>
<keyword evidence="2 4" id="KW-0862">Zinc</keyword>
<keyword evidence="7" id="KW-1185">Reference proteome</keyword>
<feature type="domain" description="Enoyl reductase (ER)" evidence="5">
    <location>
        <begin position="30"/>
        <end position="406"/>
    </location>
</feature>
<dbReference type="PROSITE" id="PS00059">
    <property type="entry name" value="ADH_ZINC"/>
    <property type="match status" value="1"/>
</dbReference>
<dbReference type="InterPro" id="IPR036291">
    <property type="entry name" value="NAD(P)-bd_dom_sf"/>
</dbReference>
<name>A0A165XFQ8_9BACI</name>
<dbReference type="AlphaFoldDB" id="A0A165XFQ8"/>
<reference evidence="6 7" key="1">
    <citation type="submission" date="2016-04" db="EMBL/GenBank/DDBJ databases">
        <title>Draft genome sequence of Aeribacillus pallidus 8m3 from petroleum reservoir.</title>
        <authorList>
            <person name="Poltaraus A.B."/>
            <person name="Nazina T.N."/>
            <person name="Tourova T.P."/>
            <person name="Malakho S.M."/>
            <person name="Korshunova A.V."/>
            <person name="Sokolova D.S."/>
        </authorList>
    </citation>
    <scope>NUCLEOTIDE SEQUENCE [LARGE SCALE GENOMIC DNA]</scope>
    <source>
        <strain evidence="6 7">8m3</strain>
    </source>
</reference>
<evidence type="ECO:0000313" key="6">
    <source>
        <dbReference type="EMBL" id="KZN95976.1"/>
    </source>
</evidence>
<dbReference type="InterPro" id="IPR013154">
    <property type="entry name" value="ADH-like_N"/>
</dbReference>
<dbReference type="PANTHER" id="PTHR43401:SF2">
    <property type="entry name" value="L-THREONINE 3-DEHYDROGENASE"/>
    <property type="match status" value="1"/>
</dbReference>
<keyword evidence="1 4" id="KW-0479">Metal-binding</keyword>
<evidence type="ECO:0000256" key="1">
    <source>
        <dbReference type="ARBA" id="ARBA00022723"/>
    </source>
</evidence>
<dbReference type="InterPro" id="IPR011032">
    <property type="entry name" value="GroES-like_sf"/>
</dbReference>
<gene>
    <name evidence="6" type="ORF">AZI98_11160</name>
</gene>
<dbReference type="InterPro" id="IPR050129">
    <property type="entry name" value="Zn_alcohol_dh"/>
</dbReference>
<comment type="similarity">
    <text evidence="4">Belongs to the zinc-containing alcohol dehydrogenase family.</text>
</comment>
<evidence type="ECO:0000256" key="3">
    <source>
        <dbReference type="ARBA" id="ARBA00023002"/>
    </source>
</evidence>
<dbReference type="GO" id="GO:0008270">
    <property type="term" value="F:zinc ion binding"/>
    <property type="evidence" value="ECO:0007669"/>
    <property type="project" value="InterPro"/>
</dbReference>